<comment type="caution">
    <text evidence="1">The sequence shown here is derived from an EMBL/GenBank/DDBJ whole genome shotgun (WGS) entry which is preliminary data.</text>
</comment>
<evidence type="ECO:0000313" key="1">
    <source>
        <dbReference type="EMBL" id="KAI8544487.1"/>
    </source>
</evidence>
<evidence type="ECO:0000313" key="2">
    <source>
        <dbReference type="Proteomes" id="UP001062846"/>
    </source>
</evidence>
<proteinExistence type="predicted"/>
<dbReference type="EMBL" id="CM046395">
    <property type="protein sequence ID" value="KAI8544487.1"/>
    <property type="molecule type" value="Genomic_DNA"/>
</dbReference>
<name>A0ACC0MVD9_RHOML</name>
<gene>
    <name evidence="1" type="ORF">RHMOL_Rhmol08G0300800</name>
</gene>
<reference evidence="1" key="1">
    <citation type="submission" date="2022-02" db="EMBL/GenBank/DDBJ databases">
        <title>Plant Genome Project.</title>
        <authorList>
            <person name="Zhang R.-G."/>
        </authorList>
    </citation>
    <scope>NUCLEOTIDE SEQUENCE</scope>
    <source>
        <strain evidence="1">AT1</strain>
    </source>
</reference>
<organism evidence="1 2">
    <name type="scientific">Rhododendron molle</name>
    <name type="common">Chinese azalea</name>
    <name type="synonym">Azalea mollis</name>
    <dbReference type="NCBI Taxonomy" id="49168"/>
    <lineage>
        <taxon>Eukaryota</taxon>
        <taxon>Viridiplantae</taxon>
        <taxon>Streptophyta</taxon>
        <taxon>Embryophyta</taxon>
        <taxon>Tracheophyta</taxon>
        <taxon>Spermatophyta</taxon>
        <taxon>Magnoliopsida</taxon>
        <taxon>eudicotyledons</taxon>
        <taxon>Gunneridae</taxon>
        <taxon>Pentapetalae</taxon>
        <taxon>asterids</taxon>
        <taxon>Ericales</taxon>
        <taxon>Ericaceae</taxon>
        <taxon>Ericoideae</taxon>
        <taxon>Rhodoreae</taxon>
        <taxon>Rhododendron</taxon>
    </lineage>
</organism>
<sequence length="103" mass="11459">MLHCSRLSCRSLDVRRGERSRTGQRLAEFRKIENGRVTLDAQLGHVVRSSGHFRSGISAEPYARFLSRLSNFGHPFAPTTLTHSSVNRVFVSTSSTTSPGDRV</sequence>
<dbReference type="Proteomes" id="UP001062846">
    <property type="component" value="Chromosome 8"/>
</dbReference>
<accession>A0ACC0MVD9</accession>
<keyword evidence="2" id="KW-1185">Reference proteome</keyword>
<protein>
    <submittedName>
        <fullName evidence="1">Uncharacterized protein</fullName>
    </submittedName>
</protein>